<evidence type="ECO:0000313" key="11">
    <source>
        <dbReference type="Proteomes" id="UP001498771"/>
    </source>
</evidence>
<evidence type="ECO:0000256" key="7">
    <source>
        <dbReference type="ARBA" id="ARBA00023242"/>
    </source>
</evidence>
<evidence type="ECO:0000256" key="8">
    <source>
        <dbReference type="RuleBase" id="RU364129"/>
    </source>
</evidence>
<reference evidence="10 11" key="1">
    <citation type="submission" date="2024-03" db="EMBL/GenBank/DDBJ databases">
        <title>Genome-scale model development and genomic sequencing of the oleaginous clade Lipomyces.</title>
        <authorList>
            <consortium name="Lawrence Berkeley National Laboratory"/>
            <person name="Czajka J.J."/>
            <person name="Han Y."/>
            <person name="Kim J."/>
            <person name="Mondo S.J."/>
            <person name="Hofstad B.A."/>
            <person name="Robles A."/>
            <person name="Haridas S."/>
            <person name="Riley R."/>
            <person name="LaButti K."/>
            <person name="Pangilinan J."/>
            <person name="Andreopoulos W."/>
            <person name="Lipzen A."/>
            <person name="Yan J."/>
            <person name="Wang M."/>
            <person name="Ng V."/>
            <person name="Grigoriev I.V."/>
            <person name="Spatafora J.W."/>
            <person name="Magnuson J.K."/>
            <person name="Baker S.E."/>
            <person name="Pomraning K.R."/>
        </authorList>
    </citation>
    <scope>NUCLEOTIDE SEQUENCE [LARGE SCALE GENOMIC DNA]</scope>
    <source>
        <strain evidence="10 11">Phaff 52-87</strain>
    </source>
</reference>
<dbReference type="EMBL" id="JBBJBU010000005">
    <property type="protein sequence ID" value="KAK7205545.1"/>
    <property type="molecule type" value="Genomic_DNA"/>
</dbReference>
<keyword evidence="5 8" id="KW-0010">Activator</keyword>
<comment type="similarity">
    <text evidence="2 8">Belongs to the Mediator complex subunit 31 family.</text>
</comment>
<keyword evidence="7 8" id="KW-0539">Nucleus</keyword>
<evidence type="ECO:0000256" key="1">
    <source>
        <dbReference type="ARBA" id="ARBA00004123"/>
    </source>
</evidence>
<dbReference type="InterPro" id="IPR008831">
    <property type="entry name" value="Mediator_Med31"/>
</dbReference>
<dbReference type="RefSeq" id="XP_064768578.1">
    <property type="nucleotide sequence ID" value="XM_064912589.1"/>
</dbReference>
<evidence type="ECO:0000256" key="4">
    <source>
        <dbReference type="ARBA" id="ARBA00023015"/>
    </source>
</evidence>
<organism evidence="10 11">
    <name type="scientific">Myxozyma melibiosi</name>
    <dbReference type="NCBI Taxonomy" id="54550"/>
    <lineage>
        <taxon>Eukaryota</taxon>
        <taxon>Fungi</taxon>
        <taxon>Dikarya</taxon>
        <taxon>Ascomycota</taxon>
        <taxon>Saccharomycotina</taxon>
        <taxon>Lipomycetes</taxon>
        <taxon>Lipomycetales</taxon>
        <taxon>Lipomycetaceae</taxon>
        <taxon>Myxozyma</taxon>
    </lineage>
</organism>
<feature type="region of interest" description="Disordered" evidence="9">
    <location>
        <begin position="1"/>
        <end position="28"/>
    </location>
</feature>
<keyword evidence="4 8" id="KW-0805">Transcription regulation</keyword>
<evidence type="ECO:0000313" key="10">
    <source>
        <dbReference type="EMBL" id="KAK7205545.1"/>
    </source>
</evidence>
<gene>
    <name evidence="10" type="ORF">BZA70DRAFT_278366</name>
</gene>
<dbReference type="GeneID" id="90038101"/>
<protein>
    <recommendedName>
        <fullName evidence="3 8">Mediator of RNA polymerase II transcription subunit 31</fullName>
    </recommendedName>
</protein>
<evidence type="ECO:0000256" key="3">
    <source>
        <dbReference type="ARBA" id="ARBA00019660"/>
    </source>
</evidence>
<comment type="caution">
    <text evidence="10">The sequence shown here is derived from an EMBL/GenBank/DDBJ whole genome shotgun (WGS) entry which is preliminary data.</text>
</comment>
<comment type="subcellular location">
    <subcellularLocation>
        <location evidence="1 8">Nucleus</location>
    </subcellularLocation>
</comment>
<feature type="compositionally biased region" description="Pro residues" evidence="9">
    <location>
        <begin position="1"/>
        <end position="12"/>
    </location>
</feature>
<dbReference type="PANTHER" id="PTHR13186">
    <property type="entry name" value="MEDIATOR OF RNA POLYMERASE II TRANSCRIPTION SUBUNIT 31"/>
    <property type="match status" value="1"/>
</dbReference>
<sequence>MEDGSNPPPPPSTEAAAEGDSVEDQTLSGPPTRFEIELDFVQSLANPHYVNFLAQNGYLEDERFINYLDYLEYWRQPSYATYIVYPNCLHMLTLLKQERFRQDIKHMDMAQMLMDDMFAKWLGMGRYKPPETPTPPELVDQQNEGVRGNNNLNQEQVKDAVDAAAANGHGNGEAMDGIQTNTAVKMEQ</sequence>
<keyword evidence="11" id="KW-1185">Reference proteome</keyword>
<dbReference type="Pfam" id="PF05669">
    <property type="entry name" value="Med31"/>
    <property type="match status" value="1"/>
</dbReference>
<evidence type="ECO:0000256" key="5">
    <source>
        <dbReference type="ARBA" id="ARBA00023159"/>
    </source>
</evidence>
<name>A0ABR1F6S6_9ASCO</name>
<evidence type="ECO:0000256" key="6">
    <source>
        <dbReference type="ARBA" id="ARBA00023163"/>
    </source>
</evidence>
<feature type="region of interest" description="Disordered" evidence="9">
    <location>
        <begin position="166"/>
        <end position="188"/>
    </location>
</feature>
<comment type="function">
    <text evidence="8">Component of the Mediator complex, a coactivator involved in the regulated transcription of nearly all RNA polymerase II-dependent genes. Mediator functions as a bridge to convey information from gene-specific regulatory proteins to the basal RNA polymerase II transcription machinery. Mediator is recruited to promoters by direct interactions with regulatory proteins and serves as a scaffold for the assembly of a functional preinitiation complex with RNA polymerase II and the general transcription factors.</text>
</comment>
<proteinExistence type="inferred from homology"/>
<dbReference type="Proteomes" id="UP001498771">
    <property type="component" value="Unassembled WGS sequence"/>
</dbReference>
<evidence type="ECO:0000256" key="2">
    <source>
        <dbReference type="ARBA" id="ARBA00006378"/>
    </source>
</evidence>
<keyword evidence="6 8" id="KW-0804">Transcription</keyword>
<accession>A0ABR1F6S6</accession>
<feature type="compositionally biased region" description="Polar residues" evidence="9">
    <location>
        <begin position="178"/>
        <end position="188"/>
    </location>
</feature>
<evidence type="ECO:0000256" key="9">
    <source>
        <dbReference type="SAM" id="MobiDB-lite"/>
    </source>
</evidence>
<comment type="subunit">
    <text evidence="8">Component of the Mediator complex.</text>
</comment>
<dbReference type="Gene3D" id="1.10.10.1340">
    <property type="entry name" value="Mediator of RNA polymerase II, submodule Med31 (Soh1)"/>
    <property type="match status" value="1"/>
</dbReference>
<dbReference type="InterPro" id="IPR038089">
    <property type="entry name" value="Med31_sf"/>
</dbReference>